<dbReference type="Gene3D" id="3.30.70.1450">
    <property type="entry name" value="Regulator of K+ conductance, C-terminal domain"/>
    <property type="match status" value="1"/>
</dbReference>
<feature type="domain" description="RCK C-terminal" evidence="6">
    <location>
        <begin position="136"/>
        <end position="215"/>
    </location>
</feature>
<evidence type="ECO:0000256" key="3">
    <source>
        <dbReference type="ARBA" id="ARBA00022958"/>
    </source>
</evidence>
<evidence type="ECO:0000313" key="8">
    <source>
        <dbReference type="Proteomes" id="UP000184603"/>
    </source>
</evidence>
<keyword evidence="3" id="KW-0630">Potassium</keyword>
<dbReference type="RefSeq" id="WP_073616322.1">
    <property type="nucleotide sequence ID" value="NZ_FRFE01000040.1"/>
</dbReference>
<sequence>MRVIIIGCGRVGMQLASLLSMGGHDVVIVDRDMRAFEKLGPNFRGQKIVGVGFDREVLKQAQIEQSDALVAMTSSDNTNIVVSLIARREFRVPKIVTRVHEPERAEIYRRFGIPTISATTWAANEVLKMIAHRDLASRLTLGNGEVEILQIDLPPHLAEHSISELTVSGEIMISTIVRQGKALIPFSGSKLHAGDVVYLAVLSSSMEKLKKLLGMM</sequence>
<accession>A0A1M7YJF1</accession>
<dbReference type="Gene3D" id="3.40.50.720">
    <property type="entry name" value="NAD(P)-binding Rossmann-like Domain"/>
    <property type="match status" value="1"/>
</dbReference>
<proteinExistence type="predicted"/>
<organism evidence="7 8">
    <name type="scientific">Desulfopila aestuarii DSM 18488</name>
    <dbReference type="NCBI Taxonomy" id="1121416"/>
    <lineage>
        <taxon>Bacteria</taxon>
        <taxon>Pseudomonadati</taxon>
        <taxon>Thermodesulfobacteriota</taxon>
        <taxon>Desulfobulbia</taxon>
        <taxon>Desulfobulbales</taxon>
        <taxon>Desulfocapsaceae</taxon>
        <taxon>Desulfopila</taxon>
    </lineage>
</organism>
<dbReference type="Pfam" id="PF02080">
    <property type="entry name" value="TrkA_C"/>
    <property type="match status" value="1"/>
</dbReference>
<evidence type="ECO:0000259" key="5">
    <source>
        <dbReference type="PROSITE" id="PS51201"/>
    </source>
</evidence>
<keyword evidence="2" id="KW-0633">Potassium transport</keyword>
<dbReference type="InterPro" id="IPR050721">
    <property type="entry name" value="Trk_Ktr_HKT_K-transport"/>
</dbReference>
<protein>
    <recommendedName>
        <fullName evidence="1">Trk system potassium uptake protein TrkA</fullName>
    </recommendedName>
</protein>
<evidence type="ECO:0000256" key="1">
    <source>
        <dbReference type="ARBA" id="ARBA00017378"/>
    </source>
</evidence>
<dbReference type="Proteomes" id="UP000184603">
    <property type="component" value="Unassembled WGS sequence"/>
</dbReference>
<dbReference type="PRINTS" id="PR00335">
    <property type="entry name" value="KUPTAKETRKA"/>
</dbReference>
<dbReference type="EMBL" id="FRFE01000040">
    <property type="protein sequence ID" value="SHO52747.1"/>
    <property type="molecule type" value="Genomic_DNA"/>
</dbReference>
<dbReference type="SUPFAM" id="SSF51735">
    <property type="entry name" value="NAD(P)-binding Rossmann-fold domains"/>
    <property type="match status" value="1"/>
</dbReference>
<keyword evidence="2" id="KW-0813">Transport</keyword>
<gene>
    <name evidence="7" type="ORF">SAMN02745220_04719</name>
</gene>
<dbReference type="InterPro" id="IPR003148">
    <property type="entry name" value="RCK_N"/>
</dbReference>
<evidence type="ECO:0000259" key="6">
    <source>
        <dbReference type="PROSITE" id="PS51202"/>
    </source>
</evidence>
<dbReference type="STRING" id="1121416.SAMN02745220_04719"/>
<keyword evidence="8" id="KW-1185">Reference proteome</keyword>
<dbReference type="PANTHER" id="PTHR43833">
    <property type="entry name" value="POTASSIUM CHANNEL PROTEIN 2-RELATED-RELATED"/>
    <property type="match status" value="1"/>
</dbReference>
<dbReference type="GO" id="GO:0015079">
    <property type="term" value="F:potassium ion transmembrane transporter activity"/>
    <property type="evidence" value="ECO:0007669"/>
    <property type="project" value="InterPro"/>
</dbReference>
<name>A0A1M7YJF1_9BACT</name>
<dbReference type="InterPro" id="IPR006036">
    <property type="entry name" value="K_uptake_TrkA"/>
</dbReference>
<evidence type="ECO:0000256" key="4">
    <source>
        <dbReference type="ARBA" id="ARBA00023027"/>
    </source>
</evidence>
<reference evidence="7 8" key="1">
    <citation type="submission" date="2016-12" db="EMBL/GenBank/DDBJ databases">
        <authorList>
            <person name="Song W.-J."/>
            <person name="Kurnit D.M."/>
        </authorList>
    </citation>
    <scope>NUCLEOTIDE SEQUENCE [LARGE SCALE GENOMIC DNA]</scope>
    <source>
        <strain evidence="7 8">DSM 18488</strain>
    </source>
</reference>
<dbReference type="AlphaFoldDB" id="A0A1M7YJF1"/>
<evidence type="ECO:0000256" key="2">
    <source>
        <dbReference type="ARBA" id="ARBA00022538"/>
    </source>
</evidence>
<dbReference type="PROSITE" id="PS51202">
    <property type="entry name" value="RCK_C"/>
    <property type="match status" value="1"/>
</dbReference>
<dbReference type="InterPro" id="IPR036291">
    <property type="entry name" value="NAD(P)-bd_dom_sf"/>
</dbReference>
<evidence type="ECO:0000313" key="7">
    <source>
        <dbReference type="EMBL" id="SHO52747.1"/>
    </source>
</evidence>
<dbReference type="SUPFAM" id="SSF116726">
    <property type="entry name" value="TrkA C-terminal domain-like"/>
    <property type="match status" value="1"/>
</dbReference>
<dbReference type="GO" id="GO:0005886">
    <property type="term" value="C:plasma membrane"/>
    <property type="evidence" value="ECO:0007669"/>
    <property type="project" value="InterPro"/>
</dbReference>
<dbReference type="PANTHER" id="PTHR43833:SF8">
    <property type="entry name" value="TRK SYSTEM POTASSIUM UPTAKE PROTEIN TRKA"/>
    <property type="match status" value="1"/>
</dbReference>
<feature type="domain" description="RCK N-terminal" evidence="5">
    <location>
        <begin position="1"/>
        <end position="118"/>
    </location>
</feature>
<dbReference type="InterPro" id="IPR006037">
    <property type="entry name" value="RCK_C"/>
</dbReference>
<dbReference type="Pfam" id="PF02254">
    <property type="entry name" value="TrkA_N"/>
    <property type="match status" value="1"/>
</dbReference>
<dbReference type="PROSITE" id="PS51201">
    <property type="entry name" value="RCK_N"/>
    <property type="match status" value="1"/>
</dbReference>
<keyword evidence="2" id="KW-0406">Ion transport</keyword>
<dbReference type="InterPro" id="IPR036721">
    <property type="entry name" value="RCK_C_sf"/>
</dbReference>
<keyword evidence="4" id="KW-0520">NAD</keyword>
<dbReference type="OrthoDB" id="9776294at2"/>